<reference evidence="2 3" key="1">
    <citation type="submission" date="2019-04" db="EMBL/GenBank/DDBJ databases">
        <title>High contiguity whole genome sequence and gene annotation resource for two Venturia nashicola isolates.</title>
        <authorList>
            <person name="Prokchorchik M."/>
            <person name="Won K."/>
            <person name="Lee Y."/>
            <person name="Choi E.D."/>
            <person name="Segonzac C."/>
            <person name="Sohn K.H."/>
        </authorList>
    </citation>
    <scope>NUCLEOTIDE SEQUENCE [LARGE SCALE GENOMIC DNA]</scope>
    <source>
        <strain evidence="2 3">PRI2</strain>
    </source>
</reference>
<protein>
    <submittedName>
        <fullName evidence="2">Uncharacterized protein</fullName>
    </submittedName>
</protein>
<keyword evidence="1" id="KW-0732">Signal</keyword>
<comment type="caution">
    <text evidence="2">The sequence shown here is derived from an EMBL/GenBank/DDBJ whole genome shotgun (WGS) entry which is preliminary data.</text>
</comment>
<gene>
    <name evidence="2" type="ORF">E6O75_ATG05944</name>
</gene>
<feature type="signal peptide" evidence="1">
    <location>
        <begin position="1"/>
        <end position="16"/>
    </location>
</feature>
<keyword evidence="3" id="KW-1185">Reference proteome</keyword>
<feature type="chain" id="PRO_5021240196" evidence="1">
    <location>
        <begin position="17"/>
        <end position="116"/>
    </location>
</feature>
<name>A0A4Z1PCH5_9PEZI</name>
<evidence type="ECO:0000256" key="1">
    <source>
        <dbReference type="SAM" id="SignalP"/>
    </source>
</evidence>
<evidence type="ECO:0000313" key="2">
    <source>
        <dbReference type="EMBL" id="TID18823.1"/>
    </source>
</evidence>
<proteinExistence type="predicted"/>
<evidence type="ECO:0000313" key="3">
    <source>
        <dbReference type="Proteomes" id="UP000298493"/>
    </source>
</evidence>
<dbReference type="EMBL" id="SNSC02000013">
    <property type="protein sequence ID" value="TID18823.1"/>
    <property type="molecule type" value="Genomic_DNA"/>
</dbReference>
<dbReference type="AlphaFoldDB" id="A0A4Z1PCH5"/>
<organism evidence="2 3">
    <name type="scientific">Venturia nashicola</name>
    <dbReference type="NCBI Taxonomy" id="86259"/>
    <lineage>
        <taxon>Eukaryota</taxon>
        <taxon>Fungi</taxon>
        <taxon>Dikarya</taxon>
        <taxon>Ascomycota</taxon>
        <taxon>Pezizomycotina</taxon>
        <taxon>Dothideomycetes</taxon>
        <taxon>Pleosporomycetidae</taxon>
        <taxon>Venturiales</taxon>
        <taxon>Venturiaceae</taxon>
        <taxon>Venturia</taxon>
    </lineage>
</organism>
<accession>A0A4Z1PCH5</accession>
<dbReference type="Proteomes" id="UP000298493">
    <property type="component" value="Unassembled WGS sequence"/>
</dbReference>
<sequence length="116" mass="12591">MLGSFTALIIFSLSTAKINSLKDAIRKTSVQMEERSDAPSVKFCSQPGRNKDSFCGGSSSDRQYCTFENDAAVFDSGCKDALRTSDPDHEAGGITAIITQGVFCTFYPNKGEYHNS</sequence>